<evidence type="ECO:0000313" key="1">
    <source>
        <dbReference type="EMBL" id="CAK5100496.1"/>
    </source>
</evidence>
<dbReference type="EMBL" id="CAVMJV010000108">
    <property type="protein sequence ID" value="CAK5100496.1"/>
    <property type="molecule type" value="Genomic_DNA"/>
</dbReference>
<keyword evidence="2" id="KW-1185">Reference proteome</keyword>
<name>A0ACB1AR55_MELEN</name>
<proteinExistence type="predicted"/>
<dbReference type="Proteomes" id="UP001497535">
    <property type="component" value="Unassembled WGS sequence"/>
</dbReference>
<protein>
    <submittedName>
        <fullName evidence="1">Uncharacterized protein</fullName>
    </submittedName>
</protein>
<accession>A0ACB1AR55</accession>
<reference evidence="1" key="1">
    <citation type="submission" date="2023-11" db="EMBL/GenBank/DDBJ databases">
        <authorList>
            <person name="Poullet M."/>
        </authorList>
    </citation>
    <scope>NUCLEOTIDE SEQUENCE</scope>
    <source>
        <strain evidence="1">E1834</strain>
    </source>
</reference>
<sequence length="107" mass="12456">MKNGNITFISTKLFGGVMIIIFGAYFFYCLRKRAKAISTNMQSNIARNQLNKVEVCKNKNYRKIINSLQPDTLVKLMLCTEIGLNFAPQLTIFIIQLVSRYYFVLWF</sequence>
<gene>
    <name evidence="1" type="ORF">MENTE1834_LOCUS42075</name>
</gene>
<organism evidence="1 2">
    <name type="scientific">Meloidogyne enterolobii</name>
    <name type="common">Root-knot nematode worm</name>
    <name type="synonym">Meloidogyne mayaguensis</name>
    <dbReference type="NCBI Taxonomy" id="390850"/>
    <lineage>
        <taxon>Eukaryota</taxon>
        <taxon>Metazoa</taxon>
        <taxon>Ecdysozoa</taxon>
        <taxon>Nematoda</taxon>
        <taxon>Chromadorea</taxon>
        <taxon>Rhabditida</taxon>
        <taxon>Tylenchina</taxon>
        <taxon>Tylenchomorpha</taxon>
        <taxon>Tylenchoidea</taxon>
        <taxon>Meloidogynidae</taxon>
        <taxon>Meloidogyninae</taxon>
        <taxon>Meloidogyne</taxon>
    </lineage>
</organism>
<evidence type="ECO:0000313" key="2">
    <source>
        <dbReference type="Proteomes" id="UP001497535"/>
    </source>
</evidence>
<comment type="caution">
    <text evidence="1">The sequence shown here is derived from an EMBL/GenBank/DDBJ whole genome shotgun (WGS) entry which is preliminary data.</text>
</comment>